<proteinExistence type="predicted"/>
<reference evidence="8" key="2">
    <citation type="submission" date="2020-05" db="UniProtKB">
        <authorList>
            <consortium name="EnsemblMetazoa"/>
        </authorList>
    </citation>
    <scope>IDENTIFICATION</scope>
    <source>
        <strain evidence="8">Ngousso</strain>
    </source>
</reference>
<evidence type="ECO:0000259" key="7">
    <source>
        <dbReference type="PROSITE" id="PS50097"/>
    </source>
</evidence>
<dbReference type="FunFam" id="3.30.710.10:FF:000036">
    <property type="entry name" value="Mod(Mdg4), isoform H"/>
    <property type="match status" value="1"/>
</dbReference>
<dbReference type="Gene3D" id="3.30.710.10">
    <property type="entry name" value="Potassium Channel Kv1.1, Chain A"/>
    <property type="match status" value="1"/>
</dbReference>
<evidence type="ECO:0000256" key="6">
    <source>
        <dbReference type="SAM" id="MobiDB-lite"/>
    </source>
</evidence>
<feature type="region of interest" description="Disordered" evidence="6">
    <location>
        <begin position="118"/>
        <end position="140"/>
    </location>
</feature>
<dbReference type="SUPFAM" id="SSF54695">
    <property type="entry name" value="POZ domain"/>
    <property type="match status" value="1"/>
</dbReference>
<dbReference type="InterPro" id="IPR000210">
    <property type="entry name" value="BTB/POZ_dom"/>
</dbReference>
<feature type="compositionally biased region" description="Polar residues" evidence="6">
    <location>
        <begin position="222"/>
        <end position="238"/>
    </location>
</feature>
<keyword evidence="4" id="KW-0862">Zinc</keyword>
<feature type="compositionally biased region" description="Basic and acidic residues" evidence="6">
    <location>
        <begin position="294"/>
        <end position="304"/>
    </location>
</feature>
<dbReference type="VEuPathDB" id="VectorBase:ACON003439"/>
<dbReference type="InterPro" id="IPR007588">
    <property type="entry name" value="Znf_FLYWCH"/>
</dbReference>
<dbReference type="PANTHER" id="PTHR23110:SF92">
    <property type="entry name" value="MODIFIER OF MDG4"/>
    <property type="match status" value="1"/>
</dbReference>
<dbReference type="PROSITE" id="PS50097">
    <property type="entry name" value="BTB"/>
    <property type="match status" value="1"/>
</dbReference>
<organism evidence="8 9">
    <name type="scientific">Anopheles coluzzii</name>
    <name type="common">African malaria mosquito</name>
    <dbReference type="NCBI Taxonomy" id="1518534"/>
    <lineage>
        <taxon>Eukaryota</taxon>
        <taxon>Metazoa</taxon>
        <taxon>Ecdysozoa</taxon>
        <taxon>Arthropoda</taxon>
        <taxon>Hexapoda</taxon>
        <taxon>Insecta</taxon>
        <taxon>Pterygota</taxon>
        <taxon>Neoptera</taxon>
        <taxon>Endopterygota</taxon>
        <taxon>Diptera</taxon>
        <taxon>Nematocera</taxon>
        <taxon>Culicoidea</taxon>
        <taxon>Culicidae</taxon>
        <taxon>Anophelinae</taxon>
        <taxon>Anopheles</taxon>
    </lineage>
</organism>
<keyword evidence="5" id="KW-0539">Nucleus</keyword>
<feature type="region of interest" description="Disordered" evidence="6">
    <location>
        <begin position="287"/>
        <end position="311"/>
    </location>
</feature>
<dbReference type="Proteomes" id="UP001105220">
    <property type="component" value="Unplaced"/>
</dbReference>
<evidence type="ECO:0000313" key="8">
    <source>
        <dbReference type="EnsemblMetazoa" id="ACON003439-PK"/>
    </source>
</evidence>
<feature type="compositionally biased region" description="Polar residues" evidence="6">
    <location>
        <begin position="192"/>
        <end position="215"/>
    </location>
</feature>
<dbReference type="Pfam" id="PF04500">
    <property type="entry name" value="FLYWCH"/>
    <property type="match status" value="1"/>
</dbReference>
<dbReference type="InterPro" id="IPR051095">
    <property type="entry name" value="Dros_DevTransReg"/>
</dbReference>
<evidence type="ECO:0000313" key="9">
    <source>
        <dbReference type="Proteomes" id="UP001105220"/>
    </source>
</evidence>
<dbReference type="SMART" id="SM00225">
    <property type="entry name" value="BTB"/>
    <property type="match status" value="1"/>
</dbReference>
<name>A0A6E8VG81_ANOCL</name>
<evidence type="ECO:0000256" key="5">
    <source>
        <dbReference type="ARBA" id="ARBA00023242"/>
    </source>
</evidence>
<dbReference type="GO" id="GO:0008270">
    <property type="term" value="F:zinc ion binding"/>
    <property type="evidence" value="ECO:0007669"/>
    <property type="project" value="UniProtKB-KW"/>
</dbReference>
<dbReference type="VEuPathDB" id="VectorBase:ACON2_034718"/>
<dbReference type="AlphaFoldDB" id="A0A6E8VG81"/>
<dbReference type="InterPro" id="IPR011333">
    <property type="entry name" value="SKP1/BTB/POZ_sf"/>
</dbReference>
<sequence>MADDEQFSLCWNNFNSNLSAGFHESLQRGDLVDVTLAAEGHLVKAHRLILSVCSPYFRKMFTQVPVNQHAFIFLKDVSHSALQDLIQFMYCGEVNVKQDALPAFISTAEALQIKGLTETGDSAPTHQSPAKEEPAAAAAVPVTTATISTATIPASPASQRAKVQRNRIQSYKLESEESGDDKVVHIQATTSHHVSAQSNLSSQKRTMPQRGLQSHASKRTKMSISASSDGLDTSDSTPAQVQTVQTVQIVKQIPAQVIEPEYIELPIESINPKAEPDYTDETAEIETVDAETEQEQKLSEHDQGDADDDGNYVEDDTYGDMAMGKYEESYLTEGEEGAKPGVSGFVDSYTSDGGNATEISTQVKVMPIPMEFNTWLVVEKSVLQYTTTQRGRTMLIFSGYKFVENRQSKRNIFWRCARYVKHGCRAACVTSKNCAGNDQSIRLTGMTHSHPPEDTATARLTTHYPPVVAPTNAM</sequence>
<evidence type="ECO:0000256" key="3">
    <source>
        <dbReference type="ARBA" id="ARBA00022771"/>
    </source>
</evidence>
<evidence type="ECO:0000256" key="4">
    <source>
        <dbReference type="ARBA" id="ARBA00022833"/>
    </source>
</evidence>
<keyword evidence="3" id="KW-0863">Zinc-finger</keyword>
<dbReference type="Pfam" id="PF00651">
    <property type="entry name" value="BTB"/>
    <property type="match status" value="1"/>
</dbReference>
<dbReference type="PANTHER" id="PTHR23110">
    <property type="entry name" value="BTB DOMAIN TRANSCRIPTION FACTOR"/>
    <property type="match status" value="1"/>
</dbReference>
<dbReference type="CDD" id="cd18315">
    <property type="entry name" value="BTB_POZ_BAB-like"/>
    <property type="match status" value="1"/>
</dbReference>
<dbReference type="VEuPathDB" id="VectorBase:ACMO_005866"/>
<keyword evidence="9" id="KW-1185">Reference proteome</keyword>
<dbReference type="GO" id="GO:0005634">
    <property type="term" value="C:nucleus"/>
    <property type="evidence" value="ECO:0007669"/>
    <property type="project" value="UniProtKB-SubCell"/>
</dbReference>
<protein>
    <submittedName>
        <fullName evidence="8">BTB domain-containing protein</fullName>
    </submittedName>
</protein>
<reference key="1">
    <citation type="journal article" date="2019" name="Genes (Basel)">
        <title>A High-Quality De novo Genome Assembly from a Single Mosquito Using PacBio Sequencing.</title>
        <authorList>
            <person name="Kingan S.B."/>
            <person name="Heaton H."/>
            <person name="Cudini J."/>
            <person name="Lambert C.C."/>
            <person name="Baybayan P."/>
            <person name="Galvin B.D."/>
            <person name="Durbin R."/>
            <person name="Korlach J."/>
            <person name="Lawniczak M.K.N."/>
        </authorList>
    </citation>
    <scope>NUCLEOTIDE SEQUENCE [LARGE SCALE GENOMIC DNA]</scope>
    <source>
        <strain>Mali-NIH</strain>
    </source>
</reference>
<accession>A0A6E8VG81</accession>
<dbReference type="EnsemblMetazoa" id="ACON003439-RK">
    <property type="protein sequence ID" value="ACON003439-PK"/>
    <property type="gene ID" value="ACON003439"/>
</dbReference>
<comment type="subcellular location">
    <subcellularLocation>
        <location evidence="1">Nucleus</location>
    </subcellularLocation>
</comment>
<feature type="region of interest" description="Disordered" evidence="6">
    <location>
        <begin position="192"/>
        <end position="238"/>
    </location>
</feature>
<dbReference type="GO" id="GO:0006357">
    <property type="term" value="P:regulation of transcription by RNA polymerase II"/>
    <property type="evidence" value="ECO:0007669"/>
    <property type="project" value="TreeGrafter"/>
</dbReference>
<keyword evidence="2" id="KW-0479">Metal-binding</keyword>
<feature type="domain" description="BTB" evidence="7">
    <location>
        <begin position="32"/>
        <end position="98"/>
    </location>
</feature>
<dbReference type="Gene3D" id="2.20.25.240">
    <property type="match status" value="1"/>
</dbReference>
<evidence type="ECO:0000256" key="2">
    <source>
        <dbReference type="ARBA" id="ARBA00022723"/>
    </source>
</evidence>
<evidence type="ECO:0000256" key="1">
    <source>
        <dbReference type="ARBA" id="ARBA00004123"/>
    </source>
</evidence>